<feature type="chain" id="PRO_5017809095" description="Lipoprotein LprG" evidence="1">
    <location>
        <begin position="26"/>
        <end position="254"/>
    </location>
</feature>
<evidence type="ECO:0000256" key="1">
    <source>
        <dbReference type="SAM" id="SignalP"/>
    </source>
</evidence>
<keyword evidence="3" id="KW-1185">Reference proteome</keyword>
<dbReference type="OrthoDB" id="3427828at2"/>
<reference evidence="2 3" key="1">
    <citation type="submission" date="2018-08" db="EMBL/GenBank/DDBJ databases">
        <title>Genomic Encyclopedia of Archaeal and Bacterial Type Strains, Phase II (KMG-II): from individual species to whole genera.</title>
        <authorList>
            <person name="Goeker M."/>
        </authorList>
    </citation>
    <scope>NUCLEOTIDE SEQUENCE [LARGE SCALE GENOMIC DNA]</scope>
    <source>
        <strain evidence="2 3">DSM 45791</strain>
    </source>
</reference>
<evidence type="ECO:0000313" key="2">
    <source>
        <dbReference type="EMBL" id="REH49791.1"/>
    </source>
</evidence>
<dbReference type="Gene3D" id="2.50.20.20">
    <property type="match status" value="1"/>
</dbReference>
<comment type="caution">
    <text evidence="2">The sequence shown here is derived from an EMBL/GenBank/DDBJ whole genome shotgun (WGS) entry which is preliminary data.</text>
</comment>
<dbReference type="InterPro" id="IPR029046">
    <property type="entry name" value="LolA/LolB/LppX"/>
</dbReference>
<dbReference type="SUPFAM" id="SSF89392">
    <property type="entry name" value="Prokaryotic lipoproteins and lipoprotein localization factors"/>
    <property type="match status" value="1"/>
</dbReference>
<dbReference type="RefSeq" id="WP_147328470.1">
    <property type="nucleotide sequence ID" value="NZ_CP144375.1"/>
</dbReference>
<keyword evidence="1" id="KW-0732">Signal</keyword>
<accession>A0A3E0HTS0</accession>
<organism evidence="2 3">
    <name type="scientific">Kutzneria buriramensis</name>
    <dbReference type="NCBI Taxonomy" id="1045776"/>
    <lineage>
        <taxon>Bacteria</taxon>
        <taxon>Bacillati</taxon>
        <taxon>Actinomycetota</taxon>
        <taxon>Actinomycetes</taxon>
        <taxon>Pseudonocardiales</taxon>
        <taxon>Pseudonocardiaceae</taxon>
        <taxon>Kutzneria</taxon>
    </lineage>
</organism>
<dbReference type="Proteomes" id="UP000256269">
    <property type="component" value="Unassembled WGS sequence"/>
</dbReference>
<sequence length="254" mass="26496">MRKTVVGCAVLVTLAACGGPQNASAGGPEPVTDAVQLAALAKTSADKTKSVDMDAVINVQQQKMEMSGAALIDGANTQLDMKMSSKTGDMEIRIVDKAVYMALPADALSKEGVTTPWLKLGGGDDPLSKALAGGFDQMAEQNSPTSVLDQLSKAGKITKSWQTTLNGQPVTHYALQVDTAKAGEADKLPADAAAQLPKTADVDIWLTKDQLPVQVVMSMGSLFTSTIHYTNWGAKVDVAAPAADQVTDIASLKH</sequence>
<gene>
    <name evidence="2" type="ORF">BCF44_10454</name>
</gene>
<dbReference type="AlphaFoldDB" id="A0A3E0HTS0"/>
<evidence type="ECO:0008006" key="4">
    <source>
        <dbReference type="Google" id="ProtNLM"/>
    </source>
</evidence>
<feature type="signal peptide" evidence="1">
    <location>
        <begin position="1"/>
        <end position="25"/>
    </location>
</feature>
<protein>
    <recommendedName>
        <fullName evidence="4">Lipoprotein LprG</fullName>
    </recommendedName>
</protein>
<dbReference type="EMBL" id="QUNO01000004">
    <property type="protein sequence ID" value="REH49791.1"/>
    <property type="molecule type" value="Genomic_DNA"/>
</dbReference>
<evidence type="ECO:0000313" key="3">
    <source>
        <dbReference type="Proteomes" id="UP000256269"/>
    </source>
</evidence>
<dbReference type="PROSITE" id="PS51257">
    <property type="entry name" value="PROKAR_LIPOPROTEIN"/>
    <property type="match status" value="1"/>
</dbReference>
<proteinExistence type="predicted"/>
<name>A0A3E0HTS0_9PSEU</name>